<accession>A0A1G2EYR1</accession>
<feature type="domain" description="DUF8128" evidence="3">
    <location>
        <begin position="67"/>
        <end position="356"/>
    </location>
</feature>
<dbReference type="SUPFAM" id="SSF52540">
    <property type="entry name" value="P-loop containing nucleoside triphosphate hydrolases"/>
    <property type="match status" value="1"/>
</dbReference>
<feature type="transmembrane region" description="Helical" evidence="1">
    <location>
        <begin position="12"/>
        <end position="30"/>
    </location>
</feature>
<keyword evidence="1" id="KW-1133">Transmembrane helix</keyword>
<dbReference type="PANTHER" id="PTHR30121">
    <property type="entry name" value="UNCHARACTERIZED PROTEIN YJGR-RELATED"/>
    <property type="match status" value="1"/>
</dbReference>
<evidence type="ECO:0008006" key="6">
    <source>
        <dbReference type="Google" id="ProtNLM"/>
    </source>
</evidence>
<comment type="caution">
    <text evidence="4">The sequence shown here is derived from an EMBL/GenBank/DDBJ whole genome shotgun (WGS) entry which is preliminary data.</text>
</comment>
<evidence type="ECO:0000259" key="3">
    <source>
        <dbReference type="Pfam" id="PF26449"/>
    </source>
</evidence>
<evidence type="ECO:0000256" key="1">
    <source>
        <dbReference type="SAM" id="Phobius"/>
    </source>
</evidence>
<evidence type="ECO:0000259" key="2">
    <source>
        <dbReference type="Pfam" id="PF01935"/>
    </source>
</evidence>
<gene>
    <name evidence="4" type="ORF">A3J00_00590</name>
</gene>
<sequence>MNLLSFEQLFYAYIGITVFVLAGGSLLFFLKRLKKKEAIKASLNFVLYEITLPITGETQKDNVSFKDLISVMEQFYSGLAAIFEDRWFGSSSFALELALPTVGEETAFFVAVPRKHSRLFEKHLQSLYPTAKVEQKPEDYNIFNPSGSAAAGYFELSSNPLLPIRTYQNLDADPLEVIANSFTKLKKEGEGAALQIVVQRDPKKFLKKLKQAVKTVREGKKLKTETGWSRVLKEVVFLITGRSDNAKKDGPVVVDEETLKLLEEKSSFPVFSVNIRLVASASYPEEAEGIIQELASSFIQFGETRGNSFVYKKVKPRELGDFLYRFAFRIADKRGALSLNSRELTSVYHLPSALTAAPKLKTLKAKDAPAPAGLPSEGVLIGENIYRGERVPIKFSRDDRRRHMYIIGQTGTGKTTLMQNMIKQDIESGEGLCVIDPHGDMVDAILGYVPENRVDDVVYFNPANTSRPMGLNFLEYDPAYPEQKTFIVNELLEIFRKLYADVPEALGPIFETYFRNSTLLVMEDPSSGNTLFEIERVMTDSEFRRLKISRSRNPVINAFWKDVAEKAGGEAALANMVPYITSKFDTFLSNEFMRPILLQEKSSLRFREIMDGKKILLVNLSKGRIGETNASLLGLIIVGKLLMAAFSRVNIPEDQRSDFYLYLDEFQNVTTPSISTILSEARKYRLSLVLAHQFIGQLIDPIRLAVFGNVGSIAAFRIGADDAEHLEKQFKPVFLAQDLLNIENFNAYLRMLVNGQTAKPFNIKIFPAQKGSAAVAESLKELSAQKYGKPISEIEAEVSGRYPKK</sequence>
<dbReference type="AlphaFoldDB" id="A0A1G2EYR1"/>
<reference evidence="4 5" key="1">
    <citation type="journal article" date="2016" name="Nat. Commun.">
        <title>Thousands of microbial genomes shed light on interconnected biogeochemical processes in an aquifer system.</title>
        <authorList>
            <person name="Anantharaman K."/>
            <person name="Brown C.T."/>
            <person name="Hug L.A."/>
            <person name="Sharon I."/>
            <person name="Castelle C.J."/>
            <person name="Probst A.J."/>
            <person name="Thomas B.C."/>
            <person name="Singh A."/>
            <person name="Wilkins M.J."/>
            <person name="Karaoz U."/>
            <person name="Brodie E.L."/>
            <person name="Williams K.H."/>
            <person name="Hubbard S.S."/>
            <person name="Banfield J.F."/>
        </authorList>
    </citation>
    <scope>NUCLEOTIDE SEQUENCE [LARGE SCALE GENOMIC DNA]</scope>
</reference>
<dbReference type="STRING" id="1801725.A3J00_00590"/>
<dbReference type="InterPro" id="IPR027417">
    <property type="entry name" value="P-loop_NTPase"/>
</dbReference>
<dbReference type="InterPro" id="IPR051162">
    <property type="entry name" value="T4SS_component"/>
</dbReference>
<keyword evidence="1" id="KW-0472">Membrane</keyword>
<dbReference type="InterPro" id="IPR058441">
    <property type="entry name" value="DUF8128"/>
</dbReference>
<dbReference type="Gene3D" id="3.40.50.300">
    <property type="entry name" value="P-loop containing nucleotide triphosphate hydrolases"/>
    <property type="match status" value="2"/>
</dbReference>
<dbReference type="Pfam" id="PF01935">
    <property type="entry name" value="DUF87"/>
    <property type="match status" value="1"/>
</dbReference>
<proteinExistence type="predicted"/>
<dbReference type="Proteomes" id="UP000178428">
    <property type="component" value="Unassembled WGS sequence"/>
</dbReference>
<organism evidence="4 5">
    <name type="scientific">Candidatus Niyogibacteria bacterium RIFCSPLOWO2_02_FULL_45_13</name>
    <dbReference type="NCBI Taxonomy" id="1801725"/>
    <lineage>
        <taxon>Bacteria</taxon>
        <taxon>Candidatus Niyogiibacteriota</taxon>
    </lineage>
</organism>
<dbReference type="PANTHER" id="PTHR30121:SF6">
    <property type="entry name" value="SLR6007 PROTEIN"/>
    <property type="match status" value="1"/>
</dbReference>
<dbReference type="EMBL" id="MHMR01000017">
    <property type="protein sequence ID" value="OGZ30652.1"/>
    <property type="molecule type" value="Genomic_DNA"/>
</dbReference>
<dbReference type="InterPro" id="IPR002789">
    <property type="entry name" value="HerA_central"/>
</dbReference>
<feature type="domain" description="Helicase HerA central" evidence="2">
    <location>
        <begin position="381"/>
        <end position="478"/>
    </location>
</feature>
<keyword evidence="1" id="KW-0812">Transmembrane</keyword>
<protein>
    <recommendedName>
        <fullName evidence="6">Type IV secretion system coupling protein TraD DNA-binding domain-containing protein</fullName>
    </recommendedName>
</protein>
<evidence type="ECO:0000313" key="5">
    <source>
        <dbReference type="Proteomes" id="UP000178428"/>
    </source>
</evidence>
<dbReference type="Pfam" id="PF26449">
    <property type="entry name" value="DUF8128"/>
    <property type="match status" value="1"/>
</dbReference>
<name>A0A1G2EYR1_9BACT</name>
<evidence type="ECO:0000313" key="4">
    <source>
        <dbReference type="EMBL" id="OGZ30652.1"/>
    </source>
</evidence>